<organism evidence="1 2">
    <name type="scientific">Rhizophagus irregularis (strain DAOM 181602 / DAOM 197198 / MUCL 43194)</name>
    <name type="common">Arbuscular mycorrhizal fungus</name>
    <name type="synonym">Glomus intraradices</name>
    <dbReference type="NCBI Taxonomy" id="747089"/>
    <lineage>
        <taxon>Eukaryota</taxon>
        <taxon>Fungi</taxon>
        <taxon>Fungi incertae sedis</taxon>
        <taxon>Mucoromycota</taxon>
        <taxon>Glomeromycotina</taxon>
        <taxon>Glomeromycetes</taxon>
        <taxon>Glomerales</taxon>
        <taxon>Glomeraceae</taxon>
        <taxon>Rhizophagus</taxon>
    </lineage>
</organism>
<dbReference type="EMBL" id="AUPC02000008">
    <property type="protein sequence ID" value="POG81830.1"/>
    <property type="molecule type" value="Genomic_DNA"/>
</dbReference>
<proteinExistence type="predicted"/>
<evidence type="ECO:0000313" key="2">
    <source>
        <dbReference type="Proteomes" id="UP000018888"/>
    </source>
</evidence>
<sequence>MEANEININYEKDDITMNKEDYQIELCQDGRFAATFDTANLLIKILQNTDYRPFIFNKKKNFRNENEFEESVEIDKTIAYFKIRDDFSIDKLYDHDPPPFDGNSEKKSIDDFGERNDYIPNIQQNLENLEIIINKNTYINPDNEINQKYCQNSQCKFLFVYSNSEPETKTNVQFINTFAHLANKLNRTLVLTNVGTSRIDSCNKFPFEFYYNIDYLKEKFPNLSLISQDNFQFWTNERIEKPNFHYLHLSSSSSSTSSSSNSSNDVPIVEDIQLDNDGGDINCLKNFEMNYNNFNPYQKILFRSDLLLKSSYRKNISKFLISNLKNSNSEILLIKNEINKEIFPSHNNNNNNNNNTTTTTTTLSNPYSDSINHETWKINVALEPFVAIYWKMIDINDSKILSDCAKKLINTLKILKENIHYNNIYLATDYPVSLDFIQSSSSSYSFSYRQTRHYRRAIHLLNTTMTINTWYSLNAFDKIIRRKENLEEFKGKGITNILDKLVCTSSDYFITAPSECTLKSSNNFIKDIINVREKLYYDYDNQKIQNIISKW</sequence>
<dbReference type="VEuPathDB" id="FungiDB:RhiirFUN_023955"/>
<reference evidence="1 2" key="2">
    <citation type="journal article" date="2018" name="New Phytol.">
        <title>High intraspecific genome diversity in the model arbuscular mycorrhizal symbiont Rhizophagus irregularis.</title>
        <authorList>
            <person name="Chen E.C.H."/>
            <person name="Morin E."/>
            <person name="Beaudet D."/>
            <person name="Noel J."/>
            <person name="Yildirir G."/>
            <person name="Ndikumana S."/>
            <person name="Charron P."/>
            <person name="St-Onge C."/>
            <person name="Giorgi J."/>
            <person name="Kruger M."/>
            <person name="Marton T."/>
            <person name="Ropars J."/>
            <person name="Grigoriev I.V."/>
            <person name="Hainaut M."/>
            <person name="Henrissat B."/>
            <person name="Roux C."/>
            <person name="Martin F."/>
            <person name="Corradi N."/>
        </authorList>
    </citation>
    <scope>NUCLEOTIDE SEQUENCE [LARGE SCALE GENOMIC DNA]</scope>
    <source>
        <strain evidence="1 2">DAOM 197198</strain>
    </source>
</reference>
<keyword evidence="2" id="KW-1185">Reference proteome</keyword>
<dbReference type="Proteomes" id="UP000018888">
    <property type="component" value="Unassembled WGS sequence"/>
</dbReference>
<reference evidence="1 2" key="1">
    <citation type="journal article" date="2013" name="Proc. Natl. Acad. Sci. U.S.A.">
        <title>Genome of an arbuscular mycorrhizal fungus provides insight into the oldest plant symbiosis.</title>
        <authorList>
            <person name="Tisserant E."/>
            <person name="Malbreil M."/>
            <person name="Kuo A."/>
            <person name="Kohler A."/>
            <person name="Symeonidi A."/>
            <person name="Balestrini R."/>
            <person name="Charron P."/>
            <person name="Duensing N."/>
            <person name="Frei Dit Frey N."/>
            <person name="Gianinazzi-Pearson V."/>
            <person name="Gilbert L.B."/>
            <person name="Handa Y."/>
            <person name="Herr J.R."/>
            <person name="Hijri M."/>
            <person name="Koul R."/>
            <person name="Kawaguchi M."/>
            <person name="Krajinski F."/>
            <person name="Lammers P.J."/>
            <person name="Masclaux F.G."/>
            <person name="Murat C."/>
            <person name="Morin E."/>
            <person name="Ndikumana S."/>
            <person name="Pagni M."/>
            <person name="Petitpierre D."/>
            <person name="Requena N."/>
            <person name="Rosikiewicz P."/>
            <person name="Riley R."/>
            <person name="Saito K."/>
            <person name="San Clemente H."/>
            <person name="Shapiro H."/>
            <person name="van Tuinen D."/>
            <person name="Becard G."/>
            <person name="Bonfante P."/>
            <person name="Paszkowski U."/>
            <person name="Shachar-Hill Y.Y."/>
            <person name="Tuskan G.A."/>
            <person name="Young P.W."/>
            <person name="Sanders I.R."/>
            <person name="Henrissat B."/>
            <person name="Rensing S.A."/>
            <person name="Grigoriev I.V."/>
            <person name="Corradi N."/>
            <person name="Roux C."/>
            <person name="Martin F."/>
        </authorList>
    </citation>
    <scope>NUCLEOTIDE SEQUENCE [LARGE SCALE GENOMIC DNA]</scope>
    <source>
        <strain evidence="1 2">DAOM 197198</strain>
    </source>
</reference>
<dbReference type="VEuPathDB" id="FungiDB:RhiirFUN_013076"/>
<comment type="caution">
    <text evidence="1">The sequence shown here is derived from an EMBL/GenBank/DDBJ whole genome shotgun (WGS) entry which is preliminary data.</text>
</comment>
<evidence type="ECO:0000313" key="1">
    <source>
        <dbReference type="EMBL" id="POG81830.1"/>
    </source>
</evidence>
<gene>
    <name evidence="1" type="ORF">GLOIN_2v1762709</name>
</gene>
<dbReference type="AlphaFoldDB" id="A0A2P4QVZ2"/>
<accession>A0A2P4QVZ2</accession>
<name>A0A2P4QVZ2_RHIID</name>
<protein>
    <submittedName>
        <fullName evidence="1">Uncharacterized protein</fullName>
    </submittedName>
</protein>
<dbReference type="Gene3D" id="3.40.50.11350">
    <property type="match status" value="1"/>
</dbReference>